<gene>
    <name evidence="1" type="ORF">S01H1_42031</name>
</gene>
<organism evidence="1">
    <name type="scientific">marine sediment metagenome</name>
    <dbReference type="NCBI Taxonomy" id="412755"/>
    <lineage>
        <taxon>unclassified sequences</taxon>
        <taxon>metagenomes</taxon>
        <taxon>ecological metagenomes</taxon>
    </lineage>
</organism>
<evidence type="ECO:0000313" key="1">
    <source>
        <dbReference type="EMBL" id="GAG03418.1"/>
    </source>
</evidence>
<accession>X0USZ4</accession>
<evidence type="ECO:0008006" key="2">
    <source>
        <dbReference type="Google" id="ProtNLM"/>
    </source>
</evidence>
<dbReference type="EMBL" id="BARS01026689">
    <property type="protein sequence ID" value="GAG03418.1"/>
    <property type="molecule type" value="Genomic_DNA"/>
</dbReference>
<dbReference type="AlphaFoldDB" id="X0USZ4"/>
<comment type="caution">
    <text evidence="1">The sequence shown here is derived from an EMBL/GenBank/DDBJ whole genome shotgun (WGS) entry which is preliminary data.</text>
</comment>
<reference evidence="1" key="1">
    <citation type="journal article" date="2014" name="Front. Microbiol.">
        <title>High frequency of phylogenetically diverse reductive dehalogenase-homologous genes in deep subseafloor sedimentary metagenomes.</title>
        <authorList>
            <person name="Kawai M."/>
            <person name="Futagami T."/>
            <person name="Toyoda A."/>
            <person name="Takaki Y."/>
            <person name="Nishi S."/>
            <person name="Hori S."/>
            <person name="Arai W."/>
            <person name="Tsubouchi T."/>
            <person name="Morono Y."/>
            <person name="Uchiyama I."/>
            <person name="Ito T."/>
            <person name="Fujiyama A."/>
            <person name="Inagaki F."/>
            <person name="Takami H."/>
        </authorList>
    </citation>
    <scope>NUCLEOTIDE SEQUENCE</scope>
    <source>
        <strain evidence="1">Expedition CK06-06</strain>
    </source>
</reference>
<proteinExistence type="predicted"/>
<feature type="non-terminal residue" evidence="1">
    <location>
        <position position="1"/>
    </location>
</feature>
<protein>
    <recommendedName>
        <fullName evidence="2">Gfo/Idh/MocA-like oxidoreductase C-terminal domain-containing protein</fullName>
    </recommendedName>
</protein>
<sequence>IKNDLIKNNKIGKLNKMMLTIKRNSRNDGVDIYWNLASHMLAVLDMFTDIGKLEFNKADLIPQKKGIISFMGNIKGQILVESDSPNKETEVSFCGDAGMMTYGDLHKKEDGLTYAMEYFKGVLGGSVDNKTNIARAILVTDILWRLKIAR</sequence>
<name>X0USZ4_9ZZZZ</name>